<dbReference type="InterPro" id="IPR038397">
    <property type="entry name" value="TBCC_N_sf"/>
</dbReference>
<dbReference type="Gene3D" id="1.20.58.1250">
    <property type="entry name" value="Tubulin Binding Cofactor C, N-terminal domain"/>
    <property type="match status" value="1"/>
</dbReference>
<feature type="region of interest" description="Disordered" evidence="3">
    <location>
        <begin position="101"/>
        <end position="190"/>
    </location>
</feature>
<evidence type="ECO:0000259" key="4">
    <source>
        <dbReference type="Pfam" id="PF16752"/>
    </source>
</evidence>
<organism evidence="5 6">
    <name type="scientific">Phaeomoniella chlamydospora</name>
    <name type="common">Phaeoacremonium chlamydosporum</name>
    <dbReference type="NCBI Taxonomy" id="158046"/>
    <lineage>
        <taxon>Eukaryota</taxon>
        <taxon>Fungi</taxon>
        <taxon>Dikarya</taxon>
        <taxon>Ascomycota</taxon>
        <taxon>Pezizomycotina</taxon>
        <taxon>Eurotiomycetes</taxon>
        <taxon>Chaetothyriomycetidae</taxon>
        <taxon>Phaeomoniellales</taxon>
        <taxon>Phaeomoniellaceae</taxon>
        <taxon>Phaeomoniella</taxon>
    </lineage>
</organism>
<feature type="compositionally biased region" description="Polar residues" evidence="3">
    <location>
        <begin position="124"/>
        <end position="138"/>
    </location>
</feature>
<evidence type="ECO:0000256" key="3">
    <source>
        <dbReference type="SAM" id="MobiDB-lite"/>
    </source>
</evidence>
<dbReference type="OrthoDB" id="194775at2759"/>
<sequence length="258" mass="28288">MDGLKDLAATAGERSDATDHCLAGIARLATEVNDATVYLPAYDQRTYLEAIKALHEKLAETKASFAPRQRFTFKTARKTPSAVSLGDAAALAAERGKKTPGYLSLNSSNSSSSSFATTPIYPHTPSSNPVDQLTTSPLQADHQGWTSETDDDPLPTAEPPDSTSRETTKIRRPTFTARIPTYPTHPLPPIDDFNYIRPDTHTTTVNTESTTDSSTFYSPHYHHLKPSEKISREIWERVTRPEGPGWDVGEVLKGVGVY</sequence>
<dbReference type="Proteomes" id="UP000053317">
    <property type="component" value="Unassembled WGS sequence"/>
</dbReference>
<dbReference type="AlphaFoldDB" id="A0A0G2EW57"/>
<reference evidence="5 6" key="1">
    <citation type="submission" date="2015-05" db="EMBL/GenBank/DDBJ databases">
        <title>Distinctive expansion of gene families associated with plant cell wall degradation and secondary metabolism in the genomes of grapevine trunk pathogens.</title>
        <authorList>
            <person name="Lawrence D.P."/>
            <person name="Travadon R."/>
            <person name="Rolshausen P.E."/>
            <person name="Baumgartner K."/>
        </authorList>
    </citation>
    <scope>NUCLEOTIDE SEQUENCE [LARGE SCALE GENOMIC DNA]</scope>
    <source>
        <strain evidence="5">UCRPC4</strain>
    </source>
</reference>
<dbReference type="Pfam" id="PF16752">
    <property type="entry name" value="TBCC_N"/>
    <property type="match status" value="1"/>
</dbReference>
<feature type="domain" description="Tubulin-specific chaperone C N-terminal" evidence="4">
    <location>
        <begin position="18"/>
        <end position="68"/>
    </location>
</feature>
<evidence type="ECO:0000313" key="5">
    <source>
        <dbReference type="EMBL" id="KKY26897.1"/>
    </source>
</evidence>
<dbReference type="PANTHER" id="PTHR15139">
    <property type="entry name" value="TUBULIN FOLDING COFACTOR C"/>
    <property type="match status" value="1"/>
</dbReference>
<dbReference type="GO" id="GO:0007023">
    <property type="term" value="P:post-chaperonin tubulin folding pathway"/>
    <property type="evidence" value="ECO:0007669"/>
    <property type="project" value="InterPro"/>
</dbReference>
<name>A0A0G2EW57_PHACM</name>
<dbReference type="PANTHER" id="PTHR15139:SF0">
    <property type="entry name" value="TUBULIN-SPECIFIC CHAPERONE C"/>
    <property type="match status" value="1"/>
</dbReference>
<protein>
    <submittedName>
        <fullName evidence="5">Putative tubulin-specific chaperone</fullName>
    </submittedName>
</protein>
<keyword evidence="2" id="KW-0963">Cytoplasm</keyword>
<comment type="subcellular location">
    <subcellularLocation>
        <location evidence="1">Cytoplasm</location>
    </subcellularLocation>
</comment>
<keyword evidence="6" id="KW-1185">Reference proteome</keyword>
<dbReference type="GO" id="GO:0015631">
    <property type="term" value="F:tubulin binding"/>
    <property type="evidence" value="ECO:0007669"/>
    <property type="project" value="InterPro"/>
</dbReference>
<accession>A0A0G2EW57</accession>
<evidence type="ECO:0000256" key="1">
    <source>
        <dbReference type="ARBA" id="ARBA00004496"/>
    </source>
</evidence>
<dbReference type="InterPro" id="IPR031925">
    <property type="entry name" value="TBCC_N"/>
</dbReference>
<feature type="compositionally biased region" description="Low complexity" evidence="3">
    <location>
        <begin position="103"/>
        <end position="114"/>
    </location>
</feature>
<reference evidence="5 6" key="2">
    <citation type="submission" date="2015-05" db="EMBL/GenBank/DDBJ databases">
        <authorList>
            <person name="Morales-Cruz A."/>
            <person name="Amrine K.C."/>
            <person name="Cantu D."/>
        </authorList>
    </citation>
    <scope>NUCLEOTIDE SEQUENCE [LARGE SCALE GENOMIC DNA]</scope>
    <source>
        <strain evidence="5">UCRPC4</strain>
    </source>
</reference>
<dbReference type="GO" id="GO:0007021">
    <property type="term" value="P:tubulin complex assembly"/>
    <property type="evidence" value="ECO:0007669"/>
    <property type="project" value="TreeGrafter"/>
</dbReference>
<dbReference type="GO" id="GO:0005737">
    <property type="term" value="C:cytoplasm"/>
    <property type="evidence" value="ECO:0007669"/>
    <property type="project" value="UniProtKB-SubCell"/>
</dbReference>
<comment type="caution">
    <text evidence="5">The sequence shown here is derived from an EMBL/GenBank/DDBJ whole genome shotgun (WGS) entry which is preliminary data.</text>
</comment>
<evidence type="ECO:0000256" key="2">
    <source>
        <dbReference type="ARBA" id="ARBA00022490"/>
    </source>
</evidence>
<evidence type="ECO:0000313" key="6">
    <source>
        <dbReference type="Proteomes" id="UP000053317"/>
    </source>
</evidence>
<dbReference type="InterPro" id="IPR027684">
    <property type="entry name" value="TBCC"/>
</dbReference>
<gene>
    <name evidence="5" type="ORF">UCRPC4_g01363</name>
</gene>
<dbReference type="EMBL" id="LCWF01000033">
    <property type="protein sequence ID" value="KKY26897.1"/>
    <property type="molecule type" value="Genomic_DNA"/>
</dbReference>
<proteinExistence type="predicted"/>